<keyword evidence="2" id="KW-1185">Reference proteome</keyword>
<evidence type="ECO:0000313" key="1">
    <source>
        <dbReference type="EMBL" id="MFC4768413.1"/>
    </source>
</evidence>
<proteinExistence type="predicted"/>
<evidence type="ECO:0000313" key="2">
    <source>
        <dbReference type="Proteomes" id="UP001596002"/>
    </source>
</evidence>
<reference evidence="2" key="1">
    <citation type="journal article" date="2019" name="Int. J. Syst. Evol. Microbiol.">
        <title>The Global Catalogue of Microorganisms (GCM) 10K type strain sequencing project: providing services to taxonomists for standard genome sequencing and annotation.</title>
        <authorList>
            <consortium name="The Broad Institute Genomics Platform"/>
            <consortium name="The Broad Institute Genome Sequencing Center for Infectious Disease"/>
            <person name="Wu L."/>
            <person name="Ma J."/>
        </authorList>
    </citation>
    <scope>NUCLEOTIDE SEQUENCE [LARGE SCALE GENOMIC DNA]</scope>
    <source>
        <strain evidence="2">WYCCWR 12678</strain>
    </source>
</reference>
<protein>
    <submittedName>
        <fullName evidence="1">DUF2642 domain-containing protein</fullName>
    </submittedName>
</protein>
<gene>
    <name evidence="1" type="ORF">ACFO8Q_13765</name>
</gene>
<sequence length="215" mass="24171">MNLLIGSYIGMVVDIEISGDKKHLGTVIDIGSDLIVICTNNKYLYIPITHIQRIELSPNQSDQSLPPSQSLLKNKEQISFPQMLNHAKGGFVEIFVTGNQSLYGFIINVLDDYLVFDSLGYKTILIPLYHLKWLSPCPPNGQGTPVQPSGSVLSRTLEEQLKRSEGKIVILDMGSSANKIGLMKKIENRVMELEMFNGKKVYWNLHHIKTVQFPE</sequence>
<comment type="caution">
    <text evidence="1">The sequence shown here is derived from an EMBL/GenBank/DDBJ whole genome shotgun (WGS) entry which is preliminary data.</text>
</comment>
<dbReference type="Proteomes" id="UP001596002">
    <property type="component" value="Unassembled WGS sequence"/>
</dbReference>
<organism evidence="1 2">
    <name type="scientific">Effusibacillus consociatus</name>
    <dbReference type="NCBI Taxonomy" id="1117041"/>
    <lineage>
        <taxon>Bacteria</taxon>
        <taxon>Bacillati</taxon>
        <taxon>Bacillota</taxon>
        <taxon>Bacilli</taxon>
        <taxon>Bacillales</taxon>
        <taxon>Alicyclobacillaceae</taxon>
        <taxon>Effusibacillus</taxon>
    </lineage>
</organism>
<accession>A0ABV9Q3R8</accession>
<name>A0ABV9Q3R8_9BACL</name>
<dbReference type="RefSeq" id="WP_380026367.1">
    <property type="nucleotide sequence ID" value="NZ_JBHSHC010000101.1"/>
</dbReference>
<dbReference type="EMBL" id="JBHSHC010000101">
    <property type="protein sequence ID" value="MFC4768413.1"/>
    <property type="molecule type" value="Genomic_DNA"/>
</dbReference>